<dbReference type="EMBL" id="BPQG01000030">
    <property type="protein sequence ID" value="GJD44271.1"/>
    <property type="molecule type" value="Genomic_DNA"/>
</dbReference>
<dbReference type="Pfam" id="PF13116">
    <property type="entry name" value="YhdP"/>
    <property type="match status" value="1"/>
</dbReference>
<evidence type="ECO:0000313" key="4">
    <source>
        <dbReference type="Proteomes" id="UP001055117"/>
    </source>
</evidence>
<evidence type="ECO:0000313" key="3">
    <source>
        <dbReference type="EMBL" id="GJD44271.1"/>
    </source>
</evidence>
<name>A0ABQ4QHP1_9HYPH</name>
<dbReference type="RefSeq" id="WP_147828452.1">
    <property type="nucleotide sequence ID" value="NZ_BPQG01000030.1"/>
</dbReference>
<accession>A0ABQ4QHP1</accession>
<keyword evidence="1" id="KW-1133">Transmembrane helix</keyword>
<protein>
    <recommendedName>
        <fullName evidence="2">YhdP central domain-containing protein</fullName>
    </recommendedName>
</protein>
<dbReference type="InterPro" id="IPR025263">
    <property type="entry name" value="YhdP_central"/>
</dbReference>
<keyword evidence="1" id="KW-0472">Membrane</keyword>
<keyword evidence="4" id="KW-1185">Reference proteome</keyword>
<feature type="transmembrane region" description="Helical" evidence="1">
    <location>
        <begin position="28"/>
        <end position="52"/>
    </location>
</feature>
<proteinExistence type="predicted"/>
<evidence type="ECO:0000256" key="1">
    <source>
        <dbReference type="SAM" id="Phobius"/>
    </source>
</evidence>
<comment type="caution">
    <text evidence="3">The sequence shown here is derived from an EMBL/GenBank/DDBJ whole genome shotgun (WGS) entry which is preliminary data.</text>
</comment>
<evidence type="ECO:0000259" key="2">
    <source>
        <dbReference type="Pfam" id="PF13116"/>
    </source>
</evidence>
<reference evidence="3 4" key="1">
    <citation type="journal article" date="2021" name="Front. Microbiol.">
        <title>Comprehensive Comparative Genomics and Phenotyping of Methylobacterium Species.</title>
        <authorList>
            <person name="Alessa O."/>
            <person name="Ogura Y."/>
            <person name="Fujitani Y."/>
            <person name="Takami H."/>
            <person name="Hayashi T."/>
            <person name="Sahin N."/>
            <person name="Tani A."/>
        </authorList>
    </citation>
    <scope>NUCLEOTIDE SEQUENCE [LARGE SCALE GENOMIC DNA]</scope>
    <source>
        <strain evidence="3 4">DSM 23679</strain>
    </source>
</reference>
<dbReference type="Proteomes" id="UP001055117">
    <property type="component" value="Unassembled WGS sequence"/>
</dbReference>
<organism evidence="3 4">
    <name type="scientific">Methylobacterium cerastii</name>
    <dbReference type="NCBI Taxonomy" id="932741"/>
    <lineage>
        <taxon>Bacteria</taxon>
        <taxon>Pseudomonadati</taxon>
        <taxon>Pseudomonadota</taxon>
        <taxon>Alphaproteobacteria</taxon>
        <taxon>Hyphomicrobiales</taxon>
        <taxon>Methylobacteriaceae</taxon>
        <taxon>Methylobacterium</taxon>
    </lineage>
</organism>
<keyword evidence="1" id="KW-0812">Transmembrane</keyword>
<feature type="domain" description="YhdP central" evidence="2">
    <location>
        <begin position="385"/>
        <end position="828"/>
    </location>
</feature>
<sequence length="1155" mass="120769">MPEEAARLEDTPGAGRPRKAVRRWTRRCLWTAAALVVVLGLGLGGGVMRLAYGPLQIDGLSARVSAALADRIGPGWRIDLRDSTLEIDAENALALRVSGLDIRNPQGALVVRAPLALVSIDPWSLLRLSPSPRSIEFRDVQMTALVHRDGSIAFAASEPSHPGDASPHTPPSVDAARGVVSPLSAATASIFGVVLDSAGVVGALDRARITNARLTLIDDDARERAVFEHVNGLFGRDPKQDARLFELRIDGPHGQWRFGGTLREAGGTRRTGIITLDDLPATDLLLLSGQSKLPFTTDLKLSARADIALDGGRIEAMKATLRTSDGTFLVEEKDFNPVTIESLNAAFSWDEAARVMTLDGLDYLGAGNAVNLTGTWAEAKAGEDFAWTATLSSRNATLRGAAAKDKPVTISAMDGHLTGRAGGIAIDSFAMTGAGIHGNMSGTLGTTADDDGLTLHVTASDSEARTALRLWPENIAPGARNYLVDELRAGRIDAVDITVDMSGAELAAATRGDPMPDNAVHIDFRVSDATLEVSADAPPLTRGTVAGTITGRTTRIRNVTADIRMADGRALNISEGAFVIPEIAPDKVVADIGLRLSGGADALAALLQTKMFKALSGVELDPATVKGQADLRIGFPLDLKHIPDLPDLPVAVTGTLSDLTVDKVVGKDKLESGRFAVSYDPRGFTLKGDAKLSGAPVSIDMHQAKTGGAGEVLVNLTADDALRARKGLPTAPQLSGPIAVKATIPLVKAGATRPPIRVEADLARAGIDGLVPGLTKAAGKAGRLTFALVDTGPGMDLRDIVLDAGVASARGSASLGSEGGLERADLTNLKLSPGDDMRVSLERSGNGYRVAVKGAVADARPFLKMMTAPEGKGQRDASPKDIEAEIQLGILTGFNDEALTNANVRLTLRGKDVRSAAMSGKFRSAPFVASVTKGERGAPTLAIESGDAGATLRFVDVYRRMYGGRLNLGIVLSDGPQAGVVQIREFSLRNEPALSSIMAQGPETVETVDARGRKRTVAGQGSAVAFDRMRANFVRTGSRVDFSDAAISNAAMGFTLSGFLDTARERTDINGTFVPLYGLNNIVSQVPVIGPLLGGGHNEGLFAVNFRVSGKLNAPDVSVNPLSAVAPGFLRKLFSAGGGSNFADGVPPAVQGGDR</sequence>
<gene>
    <name evidence="3" type="ORF">AFCDBAGC_2137</name>
</gene>